<organism evidence="1">
    <name type="scientific">Cyprideis torosa</name>
    <dbReference type="NCBI Taxonomy" id="163714"/>
    <lineage>
        <taxon>Eukaryota</taxon>
        <taxon>Metazoa</taxon>
        <taxon>Ecdysozoa</taxon>
        <taxon>Arthropoda</taxon>
        <taxon>Crustacea</taxon>
        <taxon>Oligostraca</taxon>
        <taxon>Ostracoda</taxon>
        <taxon>Podocopa</taxon>
        <taxon>Podocopida</taxon>
        <taxon>Cytherocopina</taxon>
        <taxon>Cytheroidea</taxon>
        <taxon>Cytherideidae</taxon>
        <taxon>Cyprideis</taxon>
    </lineage>
</organism>
<dbReference type="PANTHER" id="PTHR44140">
    <property type="entry name" value="LD25575P"/>
    <property type="match status" value="1"/>
</dbReference>
<dbReference type="GO" id="GO:0051787">
    <property type="term" value="F:misfolded protein binding"/>
    <property type="evidence" value="ECO:0007669"/>
    <property type="project" value="TreeGrafter"/>
</dbReference>
<dbReference type="PROSITE" id="PS50005">
    <property type="entry name" value="TPR"/>
    <property type="match status" value="3"/>
</dbReference>
<accession>A0A7R8ZRQ0</accession>
<reference evidence="1" key="1">
    <citation type="submission" date="2020-11" db="EMBL/GenBank/DDBJ databases">
        <authorList>
            <person name="Tran Van P."/>
        </authorList>
    </citation>
    <scope>NUCLEOTIDE SEQUENCE</scope>
</reference>
<dbReference type="InterPro" id="IPR019734">
    <property type="entry name" value="TPR_rpt"/>
</dbReference>
<dbReference type="EMBL" id="OB668944">
    <property type="protein sequence ID" value="CAD7234513.1"/>
    <property type="molecule type" value="Genomic_DNA"/>
</dbReference>
<dbReference type="SUPFAM" id="SSF48452">
    <property type="entry name" value="TPR-like"/>
    <property type="match status" value="1"/>
</dbReference>
<protein>
    <submittedName>
        <fullName evidence="1">Uncharacterized protein</fullName>
    </submittedName>
</protein>
<evidence type="ECO:0000313" key="1">
    <source>
        <dbReference type="EMBL" id="CAD7234513.1"/>
    </source>
</evidence>
<dbReference type="GO" id="GO:0051087">
    <property type="term" value="F:protein-folding chaperone binding"/>
    <property type="evidence" value="ECO:0007669"/>
    <property type="project" value="TreeGrafter"/>
</dbReference>
<dbReference type="OrthoDB" id="1726119at2759"/>
<dbReference type="PROSITE" id="PS50293">
    <property type="entry name" value="TPR_REGION"/>
    <property type="match status" value="1"/>
</dbReference>
<dbReference type="SMART" id="SM00028">
    <property type="entry name" value="TPR"/>
    <property type="match status" value="3"/>
</dbReference>
<dbReference type="Pfam" id="PF13432">
    <property type="entry name" value="TPR_16"/>
    <property type="match status" value="2"/>
</dbReference>
<dbReference type="InterPro" id="IPR011990">
    <property type="entry name" value="TPR-like_helical_dom_sf"/>
</dbReference>
<dbReference type="PANTHER" id="PTHR44140:SF2">
    <property type="entry name" value="LD25575P"/>
    <property type="match status" value="1"/>
</dbReference>
<dbReference type="AlphaFoldDB" id="A0A7R8ZRQ0"/>
<dbReference type="GO" id="GO:0005783">
    <property type="term" value="C:endoplasmic reticulum"/>
    <property type="evidence" value="ECO:0007669"/>
    <property type="project" value="TreeGrafter"/>
</dbReference>
<dbReference type="Gene3D" id="1.25.40.10">
    <property type="entry name" value="Tetratricopeptide repeat domain"/>
    <property type="match status" value="1"/>
</dbReference>
<sequence length="207" mass="23559">MARLDRLYNPLWSLWVFISALEWSVTGSDSKTPSEKHVDLGKEYLARGNFQDALEEFHRAIDGDPENFMTYYRRATVYLALGKAKAALSDLNKVIELKPDFTAARIQRGNVFLKQGNLEAARSDFEAVLRVNPSLEEARIQMESLHGIGRKKEDALMAFEDHEYPLTIDLVSDLLENHCSWDVSLRELRGQAHLAMGDMPQAISDFK</sequence>
<name>A0A7R8ZRQ0_9CRUS</name>
<dbReference type="GO" id="GO:0034975">
    <property type="term" value="P:protein folding in endoplasmic reticulum"/>
    <property type="evidence" value="ECO:0007669"/>
    <property type="project" value="TreeGrafter"/>
</dbReference>
<dbReference type="InterPro" id="IPR051727">
    <property type="entry name" value="DnaJ_C3_Co-chaperones"/>
</dbReference>
<proteinExistence type="predicted"/>
<gene>
    <name evidence="1" type="ORF">CTOB1V02_LOCUS12329</name>
</gene>